<sequence length="687" mass="77605">MHREKSGKRGGDVQHNQQTQQTQQDEQSQKPEQNQQNQQNQEKVELKKDSGYESQSRHETLLGLPEANVKTIEGEHGLGPMPSDIAVPLEQDLESLQSDEFDIGSQSSVETANDVMSAKALLGIALIEHAQFREISQELINEIGKQRFSENLRRSLKLFYRCLLEEAKDEREKATARLLRSKRGRARISNQIAGNLGDKEEEEIPLFEISRGGMNRVETWLATVSKGQHSLEKKGISRSDSDIWSSSDDDEPRNLRALKDSILGSQSLKLLLRDLLLLYLPIDLRGVFKSISRKNLQLLYVQESTFLDKTKLWVERATQARWNWWPLEQPKQSLRPGESRILWQCTCGANQWQDISDKQGEVTRKILDLSPDVPVFATSCVTKISRPSLSTTPESILQAPTLSRAAQRYTPSSARAQSSTNPSSGPSNANSAVSGKKQTSSKGIALESQQSHGSKRARARSPTATHYILLGAQGPARTLTPAEAHVNDQSTDSSVFYDLRERYAIRRGFWRMWFSIWRLEYCHVAKFNRLSLNRMTSEERELPSDATYEYAPRHGSQGAKNPPISIHMFQTIWYACKPMCKKPSFLHDCMEAPNGVRNIKRIPKRGRSFENDQTPEIWGLEAVLAVSFAYVAFYHILFVAGPTVFWVWWLANHPNDWQNAAVPATTVLACLSLFWSGAGILTQKSSV</sequence>
<evidence type="ECO:0000313" key="3">
    <source>
        <dbReference type="EMBL" id="CAG9993048.1"/>
    </source>
</evidence>
<reference evidence="3 4" key="2">
    <citation type="submission" date="2021-10" db="EMBL/GenBank/DDBJ databases">
        <authorList>
            <person name="Piombo E."/>
        </authorList>
    </citation>
    <scope>NUCLEOTIDE SEQUENCE [LARGE SCALE GENOMIC DNA]</scope>
</reference>
<feature type="transmembrane region" description="Helical" evidence="2">
    <location>
        <begin position="622"/>
        <end position="649"/>
    </location>
</feature>
<feature type="compositionally biased region" description="Polar residues" evidence="1">
    <location>
        <begin position="391"/>
        <end position="401"/>
    </location>
</feature>
<evidence type="ECO:0000256" key="1">
    <source>
        <dbReference type="SAM" id="MobiDB-lite"/>
    </source>
</evidence>
<feature type="region of interest" description="Disordered" evidence="1">
    <location>
        <begin position="1"/>
        <end position="67"/>
    </location>
</feature>
<name>A0A9N9UQT3_9HYPO</name>
<keyword evidence="2" id="KW-1133">Transmembrane helix</keyword>
<keyword evidence="2" id="KW-0812">Transmembrane</keyword>
<feature type="compositionally biased region" description="Basic and acidic residues" evidence="1">
    <location>
        <begin position="1"/>
        <end position="12"/>
    </location>
</feature>
<feature type="compositionally biased region" description="Basic and acidic residues" evidence="1">
    <location>
        <begin position="42"/>
        <end position="60"/>
    </location>
</feature>
<evidence type="ECO:0000313" key="4">
    <source>
        <dbReference type="Proteomes" id="UP000754883"/>
    </source>
</evidence>
<feature type="compositionally biased region" description="Polar residues" evidence="1">
    <location>
        <begin position="436"/>
        <end position="452"/>
    </location>
</feature>
<dbReference type="AlphaFoldDB" id="A0A9N9UQT3"/>
<comment type="caution">
    <text evidence="3">The sequence shown here is derived from an EMBL/GenBank/DDBJ whole genome shotgun (WGS) entry which is preliminary data.</text>
</comment>
<feature type="transmembrane region" description="Helical" evidence="2">
    <location>
        <begin position="661"/>
        <end position="681"/>
    </location>
</feature>
<dbReference type="EMBL" id="CABFNO020001508">
    <property type="protein sequence ID" value="CAG9993048.1"/>
    <property type="molecule type" value="Genomic_DNA"/>
</dbReference>
<reference evidence="4" key="1">
    <citation type="submission" date="2019-06" db="EMBL/GenBank/DDBJ databases">
        <authorList>
            <person name="Broberg M."/>
        </authorList>
    </citation>
    <scope>NUCLEOTIDE SEQUENCE [LARGE SCALE GENOMIC DNA]</scope>
</reference>
<keyword evidence="2" id="KW-0472">Membrane</keyword>
<evidence type="ECO:0000256" key="2">
    <source>
        <dbReference type="SAM" id="Phobius"/>
    </source>
</evidence>
<protein>
    <submittedName>
        <fullName evidence="3">Uncharacterized protein</fullName>
    </submittedName>
</protein>
<gene>
    <name evidence="3" type="ORF">CBYS24578_00016886</name>
</gene>
<proteinExistence type="predicted"/>
<keyword evidence="4" id="KW-1185">Reference proteome</keyword>
<organism evidence="3 4">
    <name type="scientific">Clonostachys byssicola</name>
    <dbReference type="NCBI Taxonomy" id="160290"/>
    <lineage>
        <taxon>Eukaryota</taxon>
        <taxon>Fungi</taxon>
        <taxon>Dikarya</taxon>
        <taxon>Ascomycota</taxon>
        <taxon>Pezizomycotina</taxon>
        <taxon>Sordariomycetes</taxon>
        <taxon>Hypocreomycetidae</taxon>
        <taxon>Hypocreales</taxon>
        <taxon>Bionectriaceae</taxon>
        <taxon>Clonostachys</taxon>
    </lineage>
</organism>
<dbReference type="OrthoDB" id="443402at2759"/>
<feature type="region of interest" description="Disordered" evidence="1">
    <location>
        <begin position="391"/>
        <end position="461"/>
    </location>
</feature>
<feature type="compositionally biased region" description="Low complexity" evidence="1">
    <location>
        <begin position="418"/>
        <end position="435"/>
    </location>
</feature>
<accession>A0A9N9UQT3</accession>
<feature type="compositionally biased region" description="Low complexity" evidence="1">
    <location>
        <begin position="14"/>
        <end position="41"/>
    </location>
</feature>
<dbReference type="Proteomes" id="UP000754883">
    <property type="component" value="Unassembled WGS sequence"/>
</dbReference>